<evidence type="ECO:0000313" key="3">
    <source>
        <dbReference type="Proteomes" id="UP001231109"/>
    </source>
</evidence>
<dbReference type="PROSITE" id="PS50801">
    <property type="entry name" value="STAS"/>
    <property type="match status" value="1"/>
</dbReference>
<dbReference type="InterPro" id="IPR002645">
    <property type="entry name" value="STAS_dom"/>
</dbReference>
<dbReference type="InterPro" id="IPR036513">
    <property type="entry name" value="STAS_dom_sf"/>
</dbReference>
<protein>
    <submittedName>
        <fullName evidence="2">STAS domain-containing protein</fullName>
    </submittedName>
</protein>
<name>A0ABT9I427_9GAMM</name>
<accession>A0ABT9I427</accession>
<dbReference type="EMBL" id="JAPJDZ010000103">
    <property type="protein sequence ID" value="MDP5138147.1"/>
    <property type="molecule type" value="Genomic_DNA"/>
</dbReference>
<reference evidence="2 3" key="1">
    <citation type="submission" date="2022-11" db="EMBL/GenBank/DDBJ databases">
        <title>Viruses from the air-sea interface of a natural surface slick.</title>
        <authorList>
            <person name="Rahlff J."/>
            <person name="Holmfeldt K."/>
        </authorList>
    </citation>
    <scope>NUCLEOTIDE SEQUENCE [LARGE SCALE GENOMIC DNA]</scope>
    <source>
        <strain evidence="2 3">SMS4</strain>
    </source>
</reference>
<dbReference type="SUPFAM" id="SSF52091">
    <property type="entry name" value="SpoIIaa-like"/>
    <property type="match status" value="1"/>
</dbReference>
<comment type="caution">
    <text evidence="2">The sequence shown here is derived from an EMBL/GenBank/DDBJ whole genome shotgun (WGS) entry which is preliminary data.</text>
</comment>
<dbReference type="Pfam" id="PF01740">
    <property type="entry name" value="STAS"/>
    <property type="match status" value="1"/>
</dbReference>
<dbReference type="Gene3D" id="3.30.750.24">
    <property type="entry name" value="STAS domain"/>
    <property type="match status" value="1"/>
</dbReference>
<evidence type="ECO:0000259" key="1">
    <source>
        <dbReference type="PROSITE" id="PS50801"/>
    </source>
</evidence>
<keyword evidence="3" id="KW-1185">Reference proteome</keyword>
<dbReference type="RefSeq" id="WP_305977310.1">
    <property type="nucleotide sequence ID" value="NZ_JAPJDZ010000103.1"/>
</dbReference>
<dbReference type="Proteomes" id="UP001231109">
    <property type="component" value="Unassembled WGS sequence"/>
</dbReference>
<gene>
    <name evidence="2" type="ORF">ORJ04_19555</name>
</gene>
<evidence type="ECO:0000313" key="2">
    <source>
        <dbReference type="EMBL" id="MDP5138147.1"/>
    </source>
</evidence>
<organism evidence="2 3">
    <name type="scientific">Rheinheimera baltica</name>
    <dbReference type="NCBI Taxonomy" id="67576"/>
    <lineage>
        <taxon>Bacteria</taxon>
        <taxon>Pseudomonadati</taxon>
        <taxon>Pseudomonadota</taxon>
        <taxon>Gammaproteobacteria</taxon>
        <taxon>Chromatiales</taxon>
        <taxon>Chromatiaceae</taxon>
        <taxon>Rheinheimera</taxon>
    </lineage>
</organism>
<sequence>MADKQTIRLPERFDFSFHKNFNAAYEPLLTDTQIKELELDFSQVLYLDSSALGMLVLLAKKLANTKVVLSIVGAQGTAKDIINMANLFKLYQIK</sequence>
<feature type="domain" description="STAS" evidence="1">
    <location>
        <begin position="1"/>
        <end position="94"/>
    </location>
</feature>
<dbReference type="CDD" id="cd07043">
    <property type="entry name" value="STAS_anti-anti-sigma_factors"/>
    <property type="match status" value="1"/>
</dbReference>
<proteinExistence type="predicted"/>